<proteinExistence type="predicted"/>
<dbReference type="EMBL" id="JBHTKJ010000016">
    <property type="protein sequence ID" value="MFD1038339.1"/>
    <property type="molecule type" value="Genomic_DNA"/>
</dbReference>
<dbReference type="Proteomes" id="UP001597040">
    <property type="component" value="Unassembled WGS sequence"/>
</dbReference>
<reference evidence="2" key="1">
    <citation type="journal article" date="2019" name="Int. J. Syst. Evol. Microbiol.">
        <title>The Global Catalogue of Microorganisms (GCM) 10K type strain sequencing project: providing services to taxonomists for standard genome sequencing and annotation.</title>
        <authorList>
            <consortium name="The Broad Institute Genomics Platform"/>
            <consortium name="The Broad Institute Genome Sequencing Center for Infectious Disease"/>
            <person name="Wu L."/>
            <person name="Ma J."/>
        </authorList>
    </citation>
    <scope>NUCLEOTIDE SEQUENCE [LARGE SCALE GENOMIC DNA]</scope>
    <source>
        <strain evidence="2">CCUG 56754</strain>
    </source>
</reference>
<evidence type="ECO:0000313" key="2">
    <source>
        <dbReference type="Proteomes" id="UP001597040"/>
    </source>
</evidence>
<keyword evidence="2" id="KW-1185">Reference proteome</keyword>
<gene>
    <name evidence="1" type="ORF">ACFQ3N_07935</name>
</gene>
<accession>A0ABW3LLN9</accession>
<protein>
    <submittedName>
        <fullName evidence="1">Uncharacterized protein</fullName>
    </submittedName>
</protein>
<name>A0ABW3LLN9_9BACI</name>
<dbReference type="RefSeq" id="WP_390361207.1">
    <property type="nucleotide sequence ID" value="NZ_JBHTKJ010000016.1"/>
</dbReference>
<organism evidence="1 2">
    <name type="scientific">Virgibacillus byunsanensis</name>
    <dbReference type="NCBI Taxonomy" id="570945"/>
    <lineage>
        <taxon>Bacteria</taxon>
        <taxon>Bacillati</taxon>
        <taxon>Bacillota</taxon>
        <taxon>Bacilli</taxon>
        <taxon>Bacillales</taxon>
        <taxon>Bacillaceae</taxon>
        <taxon>Virgibacillus</taxon>
    </lineage>
</organism>
<sequence>MPNPILKEFPHGFLTERLLIRIPLKVLYNAIQASKEELSLM</sequence>
<comment type="caution">
    <text evidence="1">The sequence shown here is derived from an EMBL/GenBank/DDBJ whole genome shotgun (WGS) entry which is preliminary data.</text>
</comment>
<evidence type="ECO:0000313" key="1">
    <source>
        <dbReference type="EMBL" id="MFD1038339.1"/>
    </source>
</evidence>